<evidence type="ECO:0000313" key="2">
    <source>
        <dbReference type="Proteomes" id="UP000253862"/>
    </source>
</evidence>
<dbReference type="Proteomes" id="UP000253862">
    <property type="component" value="Chromosome"/>
</dbReference>
<gene>
    <name evidence="1" type="ORF">CGC43_04325</name>
</gene>
<protein>
    <submittedName>
        <fullName evidence="1">Uncharacterized protein</fullName>
    </submittedName>
</protein>
<organism evidence="1 2">
    <name type="scientific">Francisella opportunistica</name>
    <dbReference type="NCBI Taxonomy" id="2016517"/>
    <lineage>
        <taxon>Bacteria</taxon>
        <taxon>Pseudomonadati</taxon>
        <taxon>Pseudomonadota</taxon>
        <taxon>Gammaproteobacteria</taxon>
        <taxon>Thiotrichales</taxon>
        <taxon>Francisellaceae</taxon>
        <taxon>Francisella</taxon>
    </lineage>
</organism>
<dbReference type="EMBL" id="CP022375">
    <property type="protein sequence ID" value="AXH29861.1"/>
    <property type="molecule type" value="Genomic_DNA"/>
</dbReference>
<name>A0A345JRB5_9GAMM</name>
<dbReference type="RefSeq" id="WP_071629130.1">
    <property type="nucleotide sequence ID" value="NZ_CP022375.1"/>
</dbReference>
<evidence type="ECO:0000313" key="1">
    <source>
        <dbReference type="EMBL" id="AXH29861.1"/>
    </source>
</evidence>
<dbReference type="AlphaFoldDB" id="A0A345JRB5"/>
<keyword evidence="2" id="KW-1185">Reference proteome</keyword>
<dbReference type="OrthoDB" id="3287529at2"/>
<sequence length="267" mass="30555">MSKVIDRTSRSINKSNSIISFETTGGGGWEKWDRYLCIEGKKAFHIGNICGTCQFFFERLVGANGSNQGVSPKNISKAFQKGLMHLDNEFISDVSLILPSGDYEVSLIEVNPKFIELGKESDYFSNEQVEVWGLDRFWGLPHYPKVKYYRSLTKEMTNTSKLFEFIIPTFPVNWLEEETIKKYKSIISNGNKPTALCLSVLDIKEPADYDENTNYPQHWCLTHYIVDGHHKIYSASQLNKPITVLSFLAKKECIADDKDIEAIYNHL</sequence>
<accession>A0A345JRB5</accession>
<dbReference type="KEGG" id="foo:CGC45_04305"/>
<proteinExistence type="predicted"/>
<reference evidence="1 2" key="1">
    <citation type="submission" date="2017-07" db="EMBL/GenBank/DDBJ databases">
        <title>Complete genome sequences and comparative analysis of the novel pathogen Francisella opportunistica.</title>
        <authorList>
            <person name="Dietrich E.A."/>
            <person name="Kingry L.C."/>
            <person name="Petersen J.M."/>
        </authorList>
    </citation>
    <scope>NUCLEOTIDE SEQUENCE [LARGE SCALE GENOMIC DNA]</scope>
    <source>
        <strain evidence="1 2">14-2155</strain>
    </source>
</reference>